<dbReference type="PRINTS" id="PR00085">
    <property type="entry name" value="THFDHDRGNASE"/>
</dbReference>
<dbReference type="Gene3D" id="3.40.50.720">
    <property type="entry name" value="NAD(P)-binding Rossmann-like Domain"/>
    <property type="match status" value="1"/>
</dbReference>
<evidence type="ECO:0000259" key="14">
    <source>
        <dbReference type="Pfam" id="PF02882"/>
    </source>
</evidence>
<keyword evidence="10 12" id="KW-0486">Methionine biosynthesis</keyword>
<dbReference type="EMBL" id="JAWXYB010000018">
    <property type="protein sequence ID" value="MDX5932371.1"/>
    <property type="molecule type" value="Genomic_DNA"/>
</dbReference>
<evidence type="ECO:0000256" key="1">
    <source>
        <dbReference type="ARBA" id="ARBA00004777"/>
    </source>
</evidence>
<comment type="catalytic activity">
    <reaction evidence="12">
        <text>(6R)-5,10-methylene-5,6,7,8-tetrahydrofolate + NADP(+) = (6R)-5,10-methenyltetrahydrofolate + NADPH</text>
        <dbReference type="Rhea" id="RHEA:22812"/>
        <dbReference type="ChEBI" id="CHEBI:15636"/>
        <dbReference type="ChEBI" id="CHEBI:57455"/>
        <dbReference type="ChEBI" id="CHEBI:57783"/>
        <dbReference type="ChEBI" id="CHEBI:58349"/>
        <dbReference type="EC" id="1.5.1.5"/>
    </reaction>
</comment>
<keyword evidence="4 12" id="KW-0028">Amino-acid biosynthesis</keyword>
<keyword evidence="8 12" id="KW-0560">Oxidoreductase</keyword>
<dbReference type="GO" id="GO:0009086">
    <property type="term" value="P:methionine biosynthetic process"/>
    <property type="evidence" value="ECO:0007669"/>
    <property type="project" value="UniProtKB-KW"/>
</dbReference>
<evidence type="ECO:0000313" key="15">
    <source>
        <dbReference type="EMBL" id="MDX5932371.1"/>
    </source>
</evidence>
<evidence type="ECO:0000256" key="12">
    <source>
        <dbReference type="HAMAP-Rule" id="MF_01576"/>
    </source>
</evidence>
<dbReference type="SUPFAM" id="SSF53223">
    <property type="entry name" value="Aminoacid dehydrogenase-like, N-terminal domain"/>
    <property type="match status" value="1"/>
</dbReference>
<dbReference type="InterPro" id="IPR020630">
    <property type="entry name" value="THF_DH/CycHdrlase_cat_dom"/>
</dbReference>
<dbReference type="GO" id="GO:0035999">
    <property type="term" value="P:tetrahydrofolate interconversion"/>
    <property type="evidence" value="ECO:0007669"/>
    <property type="project" value="UniProtKB-UniRule"/>
</dbReference>
<dbReference type="EC" id="3.5.4.9" evidence="12"/>
<dbReference type="CDD" id="cd01080">
    <property type="entry name" value="NAD_bind_m-THF_DH_Cyclohyd"/>
    <property type="match status" value="1"/>
</dbReference>
<dbReference type="InterPro" id="IPR036291">
    <property type="entry name" value="NAD(P)-bd_dom_sf"/>
</dbReference>
<dbReference type="FunFam" id="3.40.50.10860:FF:000005">
    <property type="entry name" value="C-1-tetrahydrofolate synthase, cytoplasmic, putative"/>
    <property type="match status" value="1"/>
</dbReference>
<dbReference type="NCBIfam" id="NF008058">
    <property type="entry name" value="PRK10792.1"/>
    <property type="match status" value="1"/>
</dbReference>
<comment type="catalytic activity">
    <reaction evidence="12">
        <text>(6R)-5,10-methenyltetrahydrofolate + H2O = (6R)-10-formyltetrahydrofolate + H(+)</text>
        <dbReference type="Rhea" id="RHEA:23700"/>
        <dbReference type="ChEBI" id="CHEBI:15377"/>
        <dbReference type="ChEBI" id="CHEBI:15378"/>
        <dbReference type="ChEBI" id="CHEBI:57455"/>
        <dbReference type="ChEBI" id="CHEBI:195366"/>
        <dbReference type="EC" id="3.5.4.9"/>
    </reaction>
</comment>
<feature type="domain" description="Tetrahydrofolate dehydrogenase/cyclohydrolase catalytic" evidence="13">
    <location>
        <begin position="6"/>
        <end position="117"/>
    </location>
</feature>
<evidence type="ECO:0000259" key="13">
    <source>
        <dbReference type="Pfam" id="PF00763"/>
    </source>
</evidence>
<evidence type="ECO:0000256" key="7">
    <source>
        <dbReference type="ARBA" id="ARBA00022857"/>
    </source>
</evidence>
<feature type="domain" description="Tetrahydrofolate dehydrogenase/cyclohydrolase NAD(P)-binding" evidence="14">
    <location>
        <begin position="136"/>
        <end position="276"/>
    </location>
</feature>
<keyword evidence="11 12" id="KW-0511">Multifunctional enzyme</keyword>
<dbReference type="InterPro" id="IPR046346">
    <property type="entry name" value="Aminoacid_DH-like_N_sf"/>
</dbReference>
<evidence type="ECO:0000256" key="4">
    <source>
        <dbReference type="ARBA" id="ARBA00022605"/>
    </source>
</evidence>
<comment type="subunit">
    <text evidence="2 12">Homodimer.</text>
</comment>
<keyword evidence="5 12" id="KW-0658">Purine biosynthesis</keyword>
<keyword evidence="3 12" id="KW-0554">One-carbon metabolism</keyword>
<gene>
    <name evidence="12 15" type="primary">folD</name>
    <name evidence="15" type="ORF">SIL87_16565</name>
</gene>
<evidence type="ECO:0000313" key="16">
    <source>
        <dbReference type="Proteomes" id="UP001279553"/>
    </source>
</evidence>
<dbReference type="Pfam" id="PF00763">
    <property type="entry name" value="THF_DHG_CYH"/>
    <property type="match status" value="1"/>
</dbReference>
<keyword evidence="6 12" id="KW-0378">Hydrolase</keyword>
<protein>
    <recommendedName>
        <fullName evidence="12">Bifunctional protein FolD</fullName>
    </recommendedName>
    <domain>
        <recommendedName>
            <fullName evidence="12">Methylenetetrahydrofolate dehydrogenase</fullName>
            <ecNumber evidence="12">1.5.1.5</ecNumber>
        </recommendedName>
    </domain>
    <domain>
        <recommendedName>
            <fullName evidence="12">Methenyltetrahydrofolate cyclohydrolase</fullName>
            <ecNumber evidence="12">3.5.4.9</ecNumber>
        </recommendedName>
    </domain>
</protein>
<keyword evidence="9 12" id="KW-0368">Histidine biosynthesis</keyword>
<dbReference type="InterPro" id="IPR020867">
    <property type="entry name" value="THF_DH/CycHdrlase_CS"/>
</dbReference>
<dbReference type="Pfam" id="PF02882">
    <property type="entry name" value="THF_DHG_CYH_C"/>
    <property type="match status" value="1"/>
</dbReference>
<dbReference type="HAMAP" id="MF_01576">
    <property type="entry name" value="THF_DHG_CYH"/>
    <property type="match status" value="1"/>
</dbReference>
<dbReference type="RefSeq" id="WP_319615217.1">
    <property type="nucleotide sequence ID" value="NZ_JAWXYB010000018.1"/>
</dbReference>
<comment type="similarity">
    <text evidence="12">Belongs to the tetrahydrofolate dehydrogenase/cyclohydrolase family.</text>
</comment>
<name>A0AAW9DUR3_ACIAO</name>
<dbReference type="PROSITE" id="PS00767">
    <property type="entry name" value="THF_DHG_CYH_2"/>
    <property type="match status" value="1"/>
</dbReference>
<dbReference type="EC" id="1.5.1.5" evidence="12"/>
<reference evidence="15 16" key="1">
    <citation type="submission" date="2023-11" db="EMBL/GenBank/DDBJ databases">
        <title>MicrobeMod: A computational toolkit for identifying prokaryotic methylation and restriction-modification with nanopore sequencing.</title>
        <authorList>
            <person name="Crits-Christoph A."/>
            <person name="Kang S.C."/>
            <person name="Lee H."/>
            <person name="Ostrov N."/>
        </authorList>
    </citation>
    <scope>NUCLEOTIDE SEQUENCE [LARGE SCALE GENOMIC DNA]</scope>
    <source>
        <strain evidence="15 16">DSMZ 700</strain>
    </source>
</reference>
<dbReference type="InterPro" id="IPR000672">
    <property type="entry name" value="THF_DH/CycHdrlase"/>
</dbReference>
<sequence length="281" mass="29025">MTARIIDGKAVAAELRAAVAGRVATLGYRPGLVVVLVGDDPASAVYVRNKDRAAHGAGFESRTIRLPAATSEAELLAVIAGLNDDPQTDGILVQLPLPRHIATAAIIRAIDPAKDVDGFHPENVAALALGAPRLVPCTPRGVMRLLEVSGTPVAGRRAVVLGRSNIVGRPMAALLLSADATVTIAHSRTRDIAAECRRAEILIAAVGRAEMVKAEWIGPGSTVIDVGINRTEAGTLVGDVDYQAAREVAGAITPVPGGVGPMTIACLLENTLDAAIARRSC</sequence>
<feature type="binding site" evidence="12">
    <location>
        <begin position="162"/>
        <end position="164"/>
    </location>
    <ligand>
        <name>NADP(+)</name>
        <dbReference type="ChEBI" id="CHEBI:58349"/>
    </ligand>
</feature>
<proteinExistence type="inferred from homology"/>
<dbReference type="GO" id="GO:0004488">
    <property type="term" value="F:methylenetetrahydrofolate dehydrogenase (NADP+) activity"/>
    <property type="evidence" value="ECO:0007669"/>
    <property type="project" value="UniProtKB-UniRule"/>
</dbReference>
<comment type="caution">
    <text evidence="15">The sequence shown here is derived from an EMBL/GenBank/DDBJ whole genome shotgun (WGS) entry which is preliminary data.</text>
</comment>
<dbReference type="Proteomes" id="UP001279553">
    <property type="component" value="Unassembled WGS sequence"/>
</dbReference>
<comment type="pathway">
    <text evidence="1 12">One-carbon metabolism; tetrahydrofolate interconversion.</text>
</comment>
<evidence type="ECO:0000256" key="6">
    <source>
        <dbReference type="ARBA" id="ARBA00022801"/>
    </source>
</evidence>
<evidence type="ECO:0000256" key="3">
    <source>
        <dbReference type="ARBA" id="ARBA00022563"/>
    </source>
</evidence>
<dbReference type="FunFam" id="3.40.50.720:FF:000006">
    <property type="entry name" value="Bifunctional protein FolD"/>
    <property type="match status" value="1"/>
</dbReference>
<dbReference type="Gene3D" id="3.40.50.10860">
    <property type="entry name" value="Leucine Dehydrogenase, chain A, domain 1"/>
    <property type="match status" value="1"/>
</dbReference>
<dbReference type="PANTHER" id="PTHR48099:SF5">
    <property type="entry name" value="C-1-TETRAHYDROFOLATE SYNTHASE, CYTOPLASMIC"/>
    <property type="match status" value="1"/>
</dbReference>
<evidence type="ECO:0000256" key="8">
    <source>
        <dbReference type="ARBA" id="ARBA00023002"/>
    </source>
</evidence>
<dbReference type="PROSITE" id="PS00766">
    <property type="entry name" value="THF_DHG_CYH_1"/>
    <property type="match status" value="1"/>
</dbReference>
<keyword evidence="16" id="KW-1185">Reference proteome</keyword>
<dbReference type="GO" id="GO:0005829">
    <property type="term" value="C:cytosol"/>
    <property type="evidence" value="ECO:0007669"/>
    <property type="project" value="TreeGrafter"/>
</dbReference>
<evidence type="ECO:0000256" key="5">
    <source>
        <dbReference type="ARBA" id="ARBA00022755"/>
    </source>
</evidence>
<feature type="binding site" evidence="12">
    <location>
        <position position="228"/>
    </location>
    <ligand>
        <name>NADP(+)</name>
        <dbReference type="ChEBI" id="CHEBI:58349"/>
    </ligand>
</feature>
<dbReference type="SUPFAM" id="SSF51735">
    <property type="entry name" value="NAD(P)-binding Rossmann-fold domains"/>
    <property type="match status" value="1"/>
</dbReference>
<dbReference type="InterPro" id="IPR020631">
    <property type="entry name" value="THF_DH/CycHdrlase_NAD-bd_dom"/>
</dbReference>
<evidence type="ECO:0000256" key="9">
    <source>
        <dbReference type="ARBA" id="ARBA00023102"/>
    </source>
</evidence>
<evidence type="ECO:0000256" key="2">
    <source>
        <dbReference type="ARBA" id="ARBA00011738"/>
    </source>
</evidence>
<evidence type="ECO:0000256" key="11">
    <source>
        <dbReference type="ARBA" id="ARBA00023268"/>
    </source>
</evidence>
<dbReference type="AlphaFoldDB" id="A0AAW9DUR3"/>
<organism evidence="15 16">
    <name type="scientific">Acidiphilium acidophilum</name>
    <name type="common">Thiobacillus acidophilus</name>
    <dbReference type="NCBI Taxonomy" id="76588"/>
    <lineage>
        <taxon>Bacteria</taxon>
        <taxon>Pseudomonadati</taxon>
        <taxon>Pseudomonadota</taxon>
        <taxon>Alphaproteobacteria</taxon>
        <taxon>Acetobacterales</taxon>
        <taxon>Acidocellaceae</taxon>
        <taxon>Acidiphilium</taxon>
    </lineage>
</organism>
<accession>A0AAW9DUR3</accession>
<keyword evidence="7 12" id="KW-0521">NADP</keyword>
<dbReference type="GO" id="GO:0006164">
    <property type="term" value="P:purine nucleotide biosynthetic process"/>
    <property type="evidence" value="ECO:0007669"/>
    <property type="project" value="UniProtKB-KW"/>
</dbReference>
<comment type="caution">
    <text evidence="12">Lacks conserved residue(s) required for the propagation of feature annotation.</text>
</comment>
<dbReference type="PANTHER" id="PTHR48099">
    <property type="entry name" value="C-1-TETRAHYDROFOLATE SYNTHASE, CYTOPLASMIC-RELATED"/>
    <property type="match status" value="1"/>
</dbReference>
<dbReference type="GO" id="GO:0000105">
    <property type="term" value="P:L-histidine biosynthetic process"/>
    <property type="evidence" value="ECO:0007669"/>
    <property type="project" value="UniProtKB-KW"/>
</dbReference>
<evidence type="ECO:0000256" key="10">
    <source>
        <dbReference type="ARBA" id="ARBA00023167"/>
    </source>
</evidence>
<dbReference type="GO" id="GO:0004477">
    <property type="term" value="F:methenyltetrahydrofolate cyclohydrolase activity"/>
    <property type="evidence" value="ECO:0007669"/>
    <property type="project" value="UniProtKB-UniRule"/>
</dbReference>
<comment type="function">
    <text evidence="12">Catalyzes the oxidation of 5,10-methylenetetrahydrofolate to 5,10-methenyltetrahydrofolate and then the hydrolysis of 5,10-methenyltetrahydrofolate to 10-formyltetrahydrofolate.</text>
</comment>